<dbReference type="Pfam" id="PF01782">
    <property type="entry name" value="RimM"/>
    <property type="match status" value="1"/>
</dbReference>
<reference evidence="7 8" key="1">
    <citation type="submission" date="2019-08" db="EMBL/GenBank/DDBJ databases">
        <title>Complete genome sequence of Spiroplasma chinense CCH (DSM 19755).</title>
        <authorList>
            <person name="Shen H.-Y."/>
            <person name="Lin Y.-C."/>
            <person name="Chou L."/>
            <person name="Kuo C.-H."/>
        </authorList>
    </citation>
    <scope>NUCLEOTIDE SEQUENCE [LARGE SCALE GENOMIC DNA]</scope>
    <source>
        <strain evidence="7 8">CCH</strain>
    </source>
</reference>
<dbReference type="EMBL" id="CP043026">
    <property type="protein sequence ID" value="QEH61663.1"/>
    <property type="molecule type" value="Genomic_DNA"/>
</dbReference>
<comment type="subcellular location">
    <subcellularLocation>
        <location evidence="5">Cytoplasm</location>
    </subcellularLocation>
</comment>
<keyword evidence="3 5" id="KW-0698">rRNA processing</keyword>
<comment type="domain">
    <text evidence="5">The PRC barrel domain binds ribosomal protein uS19.</text>
</comment>
<dbReference type="GO" id="GO:0006364">
    <property type="term" value="P:rRNA processing"/>
    <property type="evidence" value="ECO:0007669"/>
    <property type="project" value="UniProtKB-UniRule"/>
</dbReference>
<evidence type="ECO:0000313" key="7">
    <source>
        <dbReference type="EMBL" id="QEH61663.1"/>
    </source>
</evidence>
<dbReference type="InterPro" id="IPR002676">
    <property type="entry name" value="RimM_N"/>
</dbReference>
<evidence type="ECO:0000259" key="6">
    <source>
        <dbReference type="Pfam" id="PF01782"/>
    </source>
</evidence>
<dbReference type="AlphaFoldDB" id="A0A5B9Y4H0"/>
<gene>
    <name evidence="5 7" type="primary">rimM</name>
    <name evidence="7" type="ORF">SCHIN_v1c04660</name>
</gene>
<protein>
    <recommendedName>
        <fullName evidence="5">Ribosome maturation factor RimM</fullName>
    </recommendedName>
</protein>
<dbReference type="Gene3D" id="2.30.30.240">
    <property type="entry name" value="PRC-barrel domain"/>
    <property type="match status" value="1"/>
</dbReference>
<evidence type="ECO:0000256" key="2">
    <source>
        <dbReference type="ARBA" id="ARBA00022517"/>
    </source>
</evidence>
<keyword evidence="8" id="KW-1185">Reference proteome</keyword>
<feature type="domain" description="RimM N-terminal" evidence="6">
    <location>
        <begin position="10"/>
        <end position="91"/>
    </location>
</feature>
<dbReference type="PANTHER" id="PTHR33692:SF1">
    <property type="entry name" value="RIBOSOME MATURATION FACTOR RIMM"/>
    <property type="match status" value="1"/>
</dbReference>
<proteinExistence type="inferred from homology"/>
<dbReference type="InterPro" id="IPR011961">
    <property type="entry name" value="RimM"/>
</dbReference>
<dbReference type="Gene3D" id="2.40.30.60">
    <property type="entry name" value="RimM"/>
    <property type="match status" value="1"/>
</dbReference>
<dbReference type="HAMAP" id="MF_00014">
    <property type="entry name" value="Ribosome_mat_RimM"/>
    <property type="match status" value="1"/>
</dbReference>
<dbReference type="GO" id="GO:0042274">
    <property type="term" value="P:ribosomal small subunit biogenesis"/>
    <property type="evidence" value="ECO:0007669"/>
    <property type="project" value="UniProtKB-UniRule"/>
</dbReference>
<keyword evidence="2 5" id="KW-0690">Ribosome biogenesis</keyword>
<organism evidence="7 8">
    <name type="scientific">Spiroplasma chinense</name>
    <dbReference type="NCBI Taxonomy" id="216932"/>
    <lineage>
        <taxon>Bacteria</taxon>
        <taxon>Bacillati</taxon>
        <taxon>Mycoplasmatota</taxon>
        <taxon>Mollicutes</taxon>
        <taxon>Entomoplasmatales</taxon>
        <taxon>Spiroplasmataceae</taxon>
        <taxon>Spiroplasma</taxon>
    </lineage>
</organism>
<dbReference type="Proteomes" id="UP000323144">
    <property type="component" value="Chromosome"/>
</dbReference>
<name>A0A5B9Y4H0_9MOLU</name>
<dbReference type="InterPro" id="IPR009000">
    <property type="entry name" value="Transl_B-barrel_sf"/>
</dbReference>
<dbReference type="PANTHER" id="PTHR33692">
    <property type="entry name" value="RIBOSOME MATURATION FACTOR RIMM"/>
    <property type="match status" value="1"/>
</dbReference>
<dbReference type="InterPro" id="IPR011033">
    <property type="entry name" value="PRC_barrel-like_sf"/>
</dbReference>
<dbReference type="KEGG" id="schi:SCHIN_v1c04660"/>
<evidence type="ECO:0000256" key="4">
    <source>
        <dbReference type="ARBA" id="ARBA00023186"/>
    </source>
</evidence>
<dbReference type="SUPFAM" id="SSF50447">
    <property type="entry name" value="Translation proteins"/>
    <property type="match status" value="1"/>
</dbReference>
<keyword evidence="1 5" id="KW-0963">Cytoplasm</keyword>
<evidence type="ECO:0000313" key="8">
    <source>
        <dbReference type="Proteomes" id="UP000323144"/>
    </source>
</evidence>
<comment type="subunit">
    <text evidence="5">Binds ribosomal protein uS19.</text>
</comment>
<evidence type="ECO:0000256" key="3">
    <source>
        <dbReference type="ARBA" id="ARBA00022552"/>
    </source>
</evidence>
<keyword evidence="4 5" id="KW-0143">Chaperone</keyword>
<evidence type="ECO:0000256" key="5">
    <source>
        <dbReference type="HAMAP-Rule" id="MF_00014"/>
    </source>
</evidence>
<comment type="function">
    <text evidence="5">An accessory protein needed during the final step in the assembly of 30S ribosomal subunit, possibly for assembly of the head region. Essential for efficient processing of 16S rRNA. May be needed both before and after RbfA during the maturation of 16S rRNA. It has affinity for free ribosomal 30S subunits but not for 70S ribosomes.</text>
</comment>
<dbReference type="GO" id="GO:0005840">
    <property type="term" value="C:ribosome"/>
    <property type="evidence" value="ECO:0007669"/>
    <property type="project" value="InterPro"/>
</dbReference>
<comment type="similarity">
    <text evidence="5">Belongs to the RimM family.</text>
</comment>
<evidence type="ECO:0000256" key="1">
    <source>
        <dbReference type="ARBA" id="ARBA00022490"/>
    </source>
</evidence>
<dbReference type="GO" id="GO:0043022">
    <property type="term" value="F:ribosome binding"/>
    <property type="evidence" value="ECO:0007669"/>
    <property type="project" value="InterPro"/>
</dbReference>
<dbReference type="NCBIfam" id="TIGR02273">
    <property type="entry name" value="16S_RimM"/>
    <property type="match status" value="1"/>
</dbReference>
<dbReference type="GO" id="GO:0005737">
    <property type="term" value="C:cytoplasm"/>
    <property type="evidence" value="ECO:0007669"/>
    <property type="project" value="UniProtKB-SubCell"/>
</dbReference>
<sequence>MDLNKQLTEVGKLASTHGIKGEFKFWLNTEFYLVDELVGKQLFLKDNKNNFDVYTIERFYTLKNKLIVKLEGIDNVNDAQKYVQQIVLFKNDDNLVEKEISLLDYKILFEEKNFGKVIELMNNGVYDLVKVKSTDNKEFWIPCVDEYVQEYDDENMILKVKNIEGLM</sequence>
<dbReference type="SUPFAM" id="SSF50346">
    <property type="entry name" value="PRC-barrel domain"/>
    <property type="match status" value="1"/>
</dbReference>
<dbReference type="InterPro" id="IPR036976">
    <property type="entry name" value="RimM_N_sf"/>
</dbReference>
<accession>A0A5B9Y4H0</accession>